<dbReference type="SUPFAM" id="SSF52540">
    <property type="entry name" value="P-loop containing nucleoside triphosphate hydrolases"/>
    <property type="match status" value="1"/>
</dbReference>
<dbReference type="OrthoDB" id="4507225at2"/>
<name>A0A5B2X339_9PSEU</name>
<gene>
    <name evidence="7" type="ORF">F0L68_25025</name>
</gene>
<dbReference type="Pfam" id="PF03704">
    <property type="entry name" value="BTAD"/>
    <property type="match status" value="1"/>
</dbReference>
<evidence type="ECO:0000256" key="5">
    <source>
        <dbReference type="PROSITE-ProRule" id="PRU01091"/>
    </source>
</evidence>
<proteinExistence type="inferred from homology"/>
<dbReference type="InterPro" id="IPR011990">
    <property type="entry name" value="TPR-like_helical_dom_sf"/>
</dbReference>
<dbReference type="PANTHER" id="PTHR35807">
    <property type="entry name" value="TRANSCRIPTIONAL REGULATOR REDD-RELATED"/>
    <property type="match status" value="1"/>
</dbReference>
<dbReference type="InterPro" id="IPR027417">
    <property type="entry name" value="P-loop_NTPase"/>
</dbReference>
<dbReference type="Gene3D" id="1.25.40.10">
    <property type="entry name" value="Tetratricopeptide repeat domain"/>
    <property type="match status" value="1"/>
</dbReference>
<reference evidence="7 8" key="2">
    <citation type="submission" date="2019-09" db="EMBL/GenBank/DDBJ databases">
        <authorList>
            <person name="Jin C."/>
        </authorList>
    </citation>
    <scope>NUCLEOTIDE SEQUENCE [LARGE SCALE GENOMIC DNA]</scope>
    <source>
        <strain evidence="7 8">AN110305</strain>
    </source>
</reference>
<keyword evidence="8" id="KW-1185">Reference proteome</keyword>
<dbReference type="GO" id="GO:0000160">
    <property type="term" value="P:phosphorelay signal transduction system"/>
    <property type="evidence" value="ECO:0007669"/>
    <property type="project" value="InterPro"/>
</dbReference>
<dbReference type="SUPFAM" id="SSF46894">
    <property type="entry name" value="C-terminal effector domain of the bipartite response regulators"/>
    <property type="match status" value="1"/>
</dbReference>
<evidence type="ECO:0000259" key="6">
    <source>
        <dbReference type="PROSITE" id="PS51755"/>
    </source>
</evidence>
<feature type="DNA-binding region" description="OmpR/PhoB-type" evidence="5">
    <location>
        <begin position="1"/>
        <end position="65"/>
    </location>
</feature>
<dbReference type="SUPFAM" id="SSF48452">
    <property type="entry name" value="TPR-like"/>
    <property type="match status" value="1"/>
</dbReference>
<dbReference type="InterPro" id="IPR001867">
    <property type="entry name" value="OmpR/PhoB-type_DNA-bd"/>
</dbReference>
<dbReference type="CDD" id="cd15831">
    <property type="entry name" value="BTAD"/>
    <property type="match status" value="1"/>
</dbReference>
<sequence>MLAGLLLEAGQVVTVRRLVDLLWGSTPPRSARTAVHVYVSGLRRALAELPEATLVTCGQGYQLDVDPQLVDLHLFRQLVAEARSVDDDTRASELLRGALDLWHGPALVGAPASPVLDRIRSGLADERLAAIEERIHLDLRLGRHSYALSKLVELAAEHPLREQLAGMLMLALYRCGRQAEALEVFRKIHRRLVDELGIGPGPELESLHQQILDTDVALAAGPEPGVATQQPVSIVPRQLPGGLGRIVGRDRELAALDALFDRRDRAKQAAVPISVISGMAGVGKTALAVYFGHRVVDRCPDGQLYLDLRGFDSSGAPLHPSEALGQFLRALGVPAGQIPVELPERAAMYRSLVAGRQLLIVLDNAATGEQVRPLLPGTPGSVVLVTSRNRLDGLVAHEDAHQLPLDTLTPSASAELLACVLGARRAEEEPRALAELARLCGQLPLALRMVAANLAARPGGRISDVVGRMTDGNQLAALGALDEEKPVVRAAFDGSYRGLRLEARQLFRRLGLLPGPEFSADAAAKLAGGTVAQAVRQLDQLANAHLVEHVGRDRFRLHELLHRYALERVRIEDSQPDRESAVRRLVGWYLHTAKAALAFLSPEFLRLPKPRTGDSPPKAVFTRGADATAWLDVERANLLAARDLAARCGPDTVAGEFADVLAGLFRPDRRLAGWCPTTAVQV</sequence>
<keyword evidence="2" id="KW-0805">Transcription regulation</keyword>
<comment type="caution">
    <text evidence="7">The sequence shown here is derived from an EMBL/GenBank/DDBJ whole genome shotgun (WGS) entry which is preliminary data.</text>
</comment>
<dbReference type="InterPro" id="IPR016032">
    <property type="entry name" value="Sig_transdc_resp-reg_C-effctor"/>
</dbReference>
<dbReference type="Pfam" id="PF00486">
    <property type="entry name" value="Trans_reg_C"/>
    <property type="match status" value="1"/>
</dbReference>
<dbReference type="PRINTS" id="PR00364">
    <property type="entry name" value="DISEASERSIST"/>
</dbReference>
<evidence type="ECO:0000313" key="8">
    <source>
        <dbReference type="Proteomes" id="UP000323454"/>
    </source>
</evidence>
<evidence type="ECO:0000313" key="7">
    <source>
        <dbReference type="EMBL" id="KAA2257563.1"/>
    </source>
</evidence>
<dbReference type="GO" id="GO:0043531">
    <property type="term" value="F:ADP binding"/>
    <property type="evidence" value="ECO:0007669"/>
    <property type="project" value="InterPro"/>
</dbReference>
<keyword evidence="3 5" id="KW-0238">DNA-binding</keyword>
<reference evidence="7 8" key="1">
    <citation type="submission" date="2019-09" db="EMBL/GenBank/DDBJ databases">
        <title>Goodfellowia gen. nov., a new genus of the Pseudonocardineae related to Actinoalloteichus, containing Goodfellowia coeruleoviolacea gen. nov., comb. nov. gen. nov., comb. nov.</title>
        <authorList>
            <person name="Labeda D."/>
        </authorList>
    </citation>
    <scope>NUCLEOTIDE SEQUENCE [LARGE SCALE GENOMIC DNA]</scope>
    <source>
        <strain evidence="7 8">AN110305</strain>
    </source>
</reference>
<evidence type="ECO:0000256" key="1">
    <source>
        <dbReference type="ARBA" id="ARBA00005820"/>
    </source>
</evidence>
<accession>A0A5B2X339</accession>
<dbReference type="InterPro" id="IPR005158">
    <property type="entry name" value="BTAD"/>
</dbReference>
<dbReference type="InterPro" id="IPR036388">
    <property type="entry name" value="WH-like_DNA-bd_sf"/>
</dbReference>
<organism evidence="7 8">
    <name type="scientific">Solihabitans fulvus</name>
    <dbReference type="NCBI Taxonomy" id="1892852"/>
    <lineage>
        <taxon>Bacteria</taxon>
        <taxon>Bacillati</taxon>
        <taxon>Actinomycetota</taxon>
        <taxon>Actinomycetes</taxon>
        <taxon>Pseudonocardiales</taxon>
        <taxon>Pseudonocardiaceae</taxon>
        <taxon>Solihabitans</taxon>
    </lineage>
</organism>
<feature type="domain" description="OmpR/PhoB-type" evidence="6">
    <location>
        <begin position="1"/>
        <end position="65"/>
    </location>
</feature>
<evidence type="ECO:0000256" key="4">
    <source>
        <dbReference type="ARBA" id="ARBA00023163"/>
    </source>
</evidence>
<dbReference type="Gene3D" id="3.40.50.300">
    <property type="entry name" value="P-loop containing nucleotide triphosphate hydrolases"/>
    <property type="match status" value="1"/>
</dbReference>
<keyword evidence="4" id="KW-0804">Transcription</keyword>
<dbReference type="GO" id="GO:0003677">
    <property type="term" value="F:DNA binding"/>
    <property type="evidence" value="ECO:0007669"/>
    <property type="project" value="UniProtKB-UniRule"/>
</dbReference>
<dbReference type="InterPro" id="IPR051677">
    <property type="entry name" value="AfsR-DnrI-RedD_regulator"/>
</dbReference>
<dbReference type="PANTHER" id="PTHR35807:SF1">
    <property type="entry name" value="TRANSCRIPTIONAL REGULATOR REDD"/>
    <property type="match status" value="1"/>
</dbReference>
<dbReference type="AlphaFoldDB" id="A0A5B2X339"/>
<evidence type="ECO:0000256" key="2">
    <source>
        <dbReference type="ARBA" id="ARBA00023015"/>
    </source>
</evidence>
<dbReference type="EMBL" id="VUOB01000045">
    <property type="protein sequence ID" value="KAA2257563.1"/>
    <property type="molecule type" value="Genomic_DNA"/>
</dbReference>
<evidence type="ECO:0000256" key="3">
    <source>
        <dbReference type="ARBA" id="ARBA00023125"/>
    </source>
</evidence>
<dbReference type="Proteomes" id="UP000323454">
    <property type="component" value="Unassembled WGS sequence"/>
</dbReference>
<comment type="similarity">
    <text evidence="1">Belongs to the AfsR/DnrI/RedD regulatory family.</text>
</comment>
<dbReference type="GO" id="GO:0006355">
    <property type="term" value="P:regulation of DNA-templated transcription"/>
    <property type="evidence" value="ECO:0007669"/>
    <property type="project" value="InterPro"/>
</dbReference>
<dbReference type="SMART" id="SM01043">
    <property type="entry name" value="BTAD"/>
    <property type="match status" value="1"/>
</dbReference>
<protein>
    <recommendedName>
        <fullName evidence="6">OmpR/PhoB-type domain-containing protein</fullName>
    </recommendedName>
</protein>
<dbReference type="PROSITE" id="PS51755">
    <property type="entry name" value="OMPR_PHOB"/>
    <property type="match status" value="1"/>
</dbReference>
<dbReference type="Gene3D" id="1.10.10.10">
    <property type="entry name" value="Winged helix-like DNA-binding domain superfamily/Winged helix DNA-binding domain"/>
    <property type="match status" value="1"/>
</dbReference>